<gene>
    <name evidence="1" type="ORF">LCGC14_1672020</name>
</gene>
<reference evidence="1" key="1">
    <citation type="journal article" date="2015" name="Nature">
        <title>Complex archaea that bridge the gap between prokaryotes and eukaryotes.</title>
        <authorList>
            <person name="Spang A."/>
            <person name="Saw J.H."/>
            <person name="Jorgensen S.L."/>
            <person name="Zaremba-Niedzwiedzka K."/>
            <person name="Martijn J."/>
            <person name="Lind A.E."/>
            <person name="van Eijk R."/>
            <person name="Schleper C."/>
            <person name="Guy L."/>
            <person name="Ettema T.J."/>
        </authorList>
    </citation>
    <scope>NUCLEOTIDE SEQUENCE</scope>
</reference>
<proteinExistence type="predicted"/>
<name>A0A0F9KQX4_9ZZZZ</name>
<accession>A0A0F9KQX4</accession>
<comment type="caution">
    <text evidence="1">The sequence shown here is derived from an EMBL/GenBank/DDBJ whole genome shotgun (WGS) entry which is preliminary data.</text>
</comment>
<feature type="non-terminal residue" evidence="1">
    <location>
        <position position="1"/>
    </location>
</feature>
<protein>
    <submittedName>
        <fullName evidence="1">Uncharacterized protein</fullName>
    </submittedName>
</protein>
<dbReference type="EMBL" id="LAZR01014364">
    <property type="protein sequence ID" value="KKM17815.1"/>
    <property type="molecule type" value="Genomic_DNA"/>
</dbReference>
<dbReference type="AlphaFoldDB" id="A0A0F9KQX4"/>
<organism evidence="1">
    <name type="scientific">marine sediment metagenome</name>
    <dbReference type="NCBI Taxonomy" id="412755"/>
    <lineage>
        <taxon>unclassified sequences</taxon>
        <taxon>metagenomes</taxon>
        <taxon>ecological metagenomes</taxon>
    </lineage>
</organism>
<sequence>VDTKIQTSASLKYSYGYDYSLSRSGQISVVDSGGKWDTAGDLWDLTFIWGGQIALQKRVFTRGRGNNFQLKLFNDLQGESMEVRGIDFAVKGGAVKEQTVP</sequence>
<evidence type="ECO:0000313" key="1">
    <source>
        <dbReference type="EMBL" id="KKM17815.1"/>
    </source>
</evidence>